<evidence type="ECO:0000256" key="1">
    <source>
        <dbReference type="SAM" id="MobiDB-lite"/>
    </source>
</evidence>
<evidence type="ECO:0000313" key="2">
    <source>
        <dbReference type="EMBL" id="GJS85225.1"/>
    </source>
</evidence>
<reference evidence="2" key="2">
    <citation type="submission" date="2022-01" db="EMBL/GenBank/DDBJ databases">
        <authorList>
            <person name="Yamashiro T."/>
            <person name="Shiraishi A."/>
            <person name="Satake H."/>
            <person name="Nakayama K."/>
        </authorList>
    </citation>
    <scope>NUCLEOTIDE SEQUENCE</scope>
</reference>
<gene>
    <name evidence="2" type="ORF">Tco_0751766</name>
</gene>
<organism evidence="2 3">
    <name type="scientific">Tanacetum coccineum</name>
    <dbReference type="NCBI Taxonomy" id="301880"/>
    <lineage>
        <taxon>Eukaryota</taxon>
        <taxon>Viridiplantae</taxon>
        <taxon>Streptophyta</taxon>
        <taxon>Embryophyta</taxon>
        <taxon>Tracheophyta</taxon>
        <taxon>Spermatophyta</taxon>
        <taxon>Magnoliopsida</taxon>
        <taxon>eudicotyledons</taxon>
        <taxon>Gunneridae</taxon>
        <taxon>Pentapetalae</taxon>
        <taxon>asterids</taxon>
        <taxon>campanulids</taxon>
        <taxon>Asterales</taxon>
        <taxon>Asteraceae</taxon>
        <taxon>Asteroideae</taxon>
        <taxon>Anthemideae</taxon>
        <taxon>Anthemidinae</taxon>
        <taxon>Tanacetum</taxon>
    </lineage>
</organism>
<sequence>MSKEERCNTTLRLGIGAEVKREKQLKQKMRGFRLDLALLVHTKVEVTNHGDCDHKHDEEKDDQDSCISKTIDDLEEKEKRGTKRSDSSNLDVYHENSGGSRKKLIYLQQNKLPCLKIASKSIAPSIRDRNKNLQRSCIFFLDRSKFGFKTEEQVLNKTMDQKQDLTVREIELAEFPVKFQGRLSVLPPENLPCPQGKIVDIDLQVLENQNVVASLKEHQFVDFP</sequence>
<accession>A0ABQ4Z842</accession>
<comment type="caution">
    <text evidence="2">The sequence shown here is derived from an EMBL/GenBank/DDBJ whole genome shotgun (WGS) entry which is preliminary data.</text>
</comment>
<reference evidence="2" key="1">
    <citation type="journal article" date="2022" name="Int. J. Mol. Sci.">
        <title>Draft Genome of Tanacetum Coccineum: Genomic Comparison of Closely Related Tanacetum-Family Plants.</title>
        <authorList>
            <person name="Yamashiro T."/>
            <person name="Shiraishi A."/>
            <person name="Nakayama K."/>
            <person name="Satake H."/>
        </authorList>
    </citation>
    <scope>NUCLEOTIDE SEQUENCE</scope>
</reference>
<protein>
    <submittedName>
        <fullName evidence="2">Uncharacterized protein</fullName>
    </submittedName>
</protein>
<dbReference type="EMBL" id="BQNB010011034">
    <property type="protein sequence ID" value="GJS85225.1"/>
    <property type="molecule type" value="Genomic_DNA"/>
</dbReference>
<dbReference type="Proteomes" id="UP001151760">
    <property type="component" value="Unassembled WGS sequence"/>
</dbReference>
<evidence type="ECO:0000313" key="3">
    <source>
        <dbReference type="Proteomes" id="UP001151760"/>
    </source>
</evidence>
<keyword evidence="3" id="KW-1185">Reference proteome</keyword>
<proteinExistence type="predicted"/>
<feature type="region of interest" description="Disordered" evidence="1">
    <location>
        <begin position="77"/>
        <end position="96"/>
    </location>
</feature>
<feature type="compositionally biased region" description="Basic and acidic residues" evidence="1">
    <location>
        <begin position="77"/>
        <end position="86"/>
    </location>
</feature>
<name>A0ABQ4Z842_9ASTR</name>